<accession>A0A7D9J3M1</accession>
<reference evidence="1" key="1">
    <citation type="submission" date="2020-04" db="EMBL/GenBank/DDBJ databases">
        <authorList>
            <person name="Alioto T."/>
            <person name="Alioto T."/>
            <person name="Gomez Garrido J."/>
        </authorList>
    </citation>
    <scope>NUCLEOTIDE SEQUENCE</scope>
    <source>
        <strain evidence="1">A484AB</strain>
    </source>
</reference>
<dbReference type="Pfam" id="PF13148">
    <property type="entry name" value="DUF3987"/>
    <property type="match status" value="1"/>
</dbReference>
<dbReference type="Proteomes" id="UP001152795">
    <property type="component" value="Unassembled WGS sequence"/>
</dbReference>
<organism evidence="1 2">
    <name type="scientific">Paramuricea clavata</name>
    <name type="common">Red gorgonian</name>
    <name type="synonym">Violescent sea-whip</name>
    <dbReference type="NCBI Taxonomy" id="317549"/>
    <lineage>
        <taxon>Eukaryota</taxon>
        <taxon>Metazoa</taxon>
        <taxon>Cnidaria</taxon>
        <taxon>Anthozoa</taxon>
        <taxon>Octocorallia</taxon>
        <taxon>Malacalcyonacea</taxon>
        <taxon>Plexauridae</taxon>
        <taxon>Paramuricea</taxon>
    </lineage>
</organism>
<gene>
    <name evidence="1" type="ORF">PACLA_8A006295</name>
</gene>
<dbReference type="OrthoDB" id="5972005at2759"/>
<dbReference type="EMBL" id="CACRXK020011305">
    <property type="protein sequence ID" value="CAB4021179.1"/>
    <property type="molecule type" value="Genomic_DNA"/>
</dbReference>
<dbReference type="InterPro" id="IPR025048">
    <property type="entry name" value="DUF3987"/>
</dbReference>
<proteinExistence type="predicted"/>
<dbReference type="AlphaFoldDB" id="A0A7D9J3M1"/>
<evidence type="ECO:0000313" key="1">
    <source>
        <dbReference type="EMBL" id="CAB4021179.1"/>
    </source>
</evidence>
<comment type="caution">
    <text evidence="1">The sequence shown here is derived from an EMBL/GenBank/DDBJ whole genome shotgun (WGS) entry which is preliminary data.</text>
</comment>
<keyword evidence="2" id="KW-1185">Reference proteome</keyword>
<name>A0A7D9J3M1_PARCT</name>
<sequence length="379" mass="42048">MASTNPLTKVARQHETTWTQLHKRIADIPFQFEEIFPEDIATFLRHKAASLNSSIGYLIPSLLTTTAFLSAKNGCTVQALTHKQPINMYTIFVGYPGTGKSSAIQYGCLQPIADLFENDNPSVLIDRTTSSGLVKQLATKQSGYLVSPEVFDVLNKLLKNNEDNASGDAMLLCKLFSGEATSYSYSTEQAREIPSNTPFSILGCTQMPNTAKLIARMDHGQGLIDRFLITVPLALCPTSAEVETAREYLTTEPEDTIKQVFQYINDCQQLQTLPYTFDEDAKQLLKSRKDHFIAEVNDAIKDSSVLPPKSKQLDLIPRLAIALHIFTVALNNLLAGYAEVDISTTIPLNTLQCAVRYVDYVELQKHMLCQVSLTQLNTS</sequence>
<protein>
    <submittedName>
        <fullName evidence="1">Uncharacterized protein</fullName>
    </submittedName>
</protein>
<evidence type="ECO:0000313" key="2">
    <source>
        <dbReference type="Proteomes" id="UP001152795"/>
    </source>
</evidence>